<name>A0A6I2MQL7_9FLAO</name>
<dbReference type="GO" id="GO:0016787">
    <property type="term" value="F:hydrolase activity"/>
    <property type="evidence" value="ECO:0007669"/>
    <property type="project" value="UniProtKB-KW"/>
</dbReference>
<keyword evidence="3" id="KW-1185">Reference proteome</keyword>
<dbReference type="RefSeq" id="WP_154367640.1">
    <property type="nucleotide sequence ID" value="NZ_WKJH01000021.1"/>
</dbReference>
<proteinExistence type="predicted"/>
<comment type="caution">
    <text evidence="2">The sequence shown here is derived from an EMBL/GenBank/DDBJ whole genome shotgun (WGS) entry which is preliminary data.</text>
</comment>
<accession>A0A6I2MQL7</accession>
<dbReference type="Proteomes" id="UP000443153">
    <property type="component" value="Unassembled WGS sequence"/>
</dbReference>
<dbReference type="Gene3D" id="3.40.50.1820">
    <property type="entry name" value="alpha/beta hydrolase"/>
    <property type="match status" value="1"/>
</dbReference>
<evidence type="ECO:0000313" key="3">
    <source>
        <dbReference type="Proteomes" id="UP000443153"/>
    </source>
</evidence>
<dbReference type="InterPro" id="IPR029058">
    <property type="entry name" value="AB_hydrolase_fold"/>
</dbReference>
<reference evidence="2 3" key="1">
    <citation type="submission" date="2019-11" db="EMBL/GenBank/DDBJ databases">
        <title>Maribacter lutea sp. nov., a marine bacterium isolated from intertidal sand.</title>
        <authorList>
            <person name="Liu A."/>
        </authorList>
    </citation>
    <scope>NUCLEOTIDE SEQUENCE [LARGE SCALE GENOMIC DNA]</scope>
    <source>
        <strain evidence="2 3">RZ05</strain>
    </source>
</reference>
<organism evidence="2 3">
    <name type="scientific">Maribacter luteus</name>
    <dbReference type="NCBI Taxonomy" id="2594478"/>
    <lineage>
        <taxon>Bacteria</taxon>
        <taxon>Pseudomonadati</taxon>
        <taxon>Bacteroidota</taxon>
        <taxon>Flavobacteriia</taxon>
        <taxon>Flavobacteriales</taxon>
        <taxon>Flavobacteriaceae</taxon>
        <taxon>Maribacter</taxon>
    </lineage>
</organism>
<feature type="chain" id="PRO_5026011823" evidence="1">
    <location>
        <begin position="19"/>
        <end position="470"/>
    </location>
</feature>
<sequence>MKKYFFLFVLCSVYVSTAQQFTFRKGVVIDSVKVNDTIPESFALYLPTNFEVGKPTPIIFVYDVKGRGASVVRMFSMAAEENQYVIAAPNNVSDTLSLSENVLVSKRLFQTVFNIFKIQNGRVYTAGFGGGARMASLMPTFFSQIKGVVSCGAGVANSEVLSSKNPFHFIGIVGVKDFNYPNMLRSKNLFKTLKFKNQNLIFDGGHQWPRQELLSEAMELLTIGAMEDKIIPKDSVFIMRTYMENLNRSNQLISENKPLDAYRKLEEIIEVYKPLIVVDSLKNSLKALRRNTVYRSQKRNETALFFKEDLIKSDYDYALGEDVFTYNYNNLGWWKYQIDELGKYKKNPNVYEQYMGVRLKSYLDALIDDNIDLIQSDTVVDEEALNFLWMLKTITTPEEYANYLKVISINAKVEDFGTALFYLEELLKIGYDNVDELYALENTALLRITPEFNELVDKYLKKARYDIIEE</sequence>
<gene>
    <name evidence="2" type="ORF">GJ691_13220</name>
</gene>
<evidence type="ECO:0000313" key="2">
    <source>
        <dbReference type="EMBL" id="MRX65119.1"/>
    </source>
</evidence>
<keyword evidence="2" id="KW-0378">Hydrolase</keyword>
<protein>
    <submittedName>
        <fullName evidence="2">Alpha/beta hydrolase</fullName>
    </submittedName>
</protein>
<evidence type="ECO:0000256" key="1">
    <source>
        <dbReference type="SAM" id="SignalP"/>
    </source>
</evidence>
<dbReference type="OrthoDB" id="1123157at2"/>
<dbReference type="EMBL" id="WKJH01000021">
    <property type="protein sequence ID" value="MRX65119.1"/>
    <property type="molecule type" value="Genomic_DNA"/>
</dbReference>
<keyword evidence="1" id="KW-0732">Signal</keyword>
<dbReference type="AlphaFoldDB" id="A0A6I2MQL7"/>
<dbReference type="SUPFAM" id="SSF53474">
    <property type="entry name" value="alpha/beta-Hydrolases"/>
    <property type="match status" value="1"/>
</dbReference>
<feature type="signal peptide" evidence="1">
    <location>
        <begin position="1"/>
        <end position="18"/>
    </location>
</feature>